<dbReference type="InterPro" id="IPR050722">
    <property type="entry name" value="Pyruvate:ferred/Flavod_OxRd"/>
</dbReference>
<evidence type="ECO:0000313" key="2">
    <source>
        <dbReference type="Proteomes" id="UP000324800"/>
    </source>
</evidence>
<dbReference type="Gene3D" id="3.40.50.970">
    <property type="match status" value="2"/>
</dbReference>
<keyword evidence="1" id="KW-0670">Pyruvate</keyword>
<proteinExistence type="predicted"/>
<reference evidence="1 2" key="1">
    <citation type="submission" date="2019-03" db="EMBL/GenBank/DDBJ databases">
        <title>Single cell metagenomics reveals metabolic interactions within the superorganism composed of flagellate Streblomastix strix and complex community of Bacteroidetes bacteria on its surface.</title>
        <authorList>
            <person name="Treitli S.C."/>
            <person name="Kolisko M."/>
            <person name="Husnik F."/>
            <person name="Keeling P."/>
            <person name="Hampl V."/>
        </authorList>
    </citation>
    <scope>NUCLEOTIDE SEQUENCE [LARGE SCALE GENOMIC DNA]</scope>
    <source>
        <strain evidence="1">ST1C</strain>
    </source>
</reference>
<dbReference type="PANTHER" id="PTHR32154:SF0">
    <property type="entry name" value="PYRUVATE-FLAVODOXIN OXIDOREDUCTASE-RELATED"/>
    <property type="match status" value="1"/>
</dbReference>
<gene>
    <name evidence="1" type="ORF">EZS28_004595</name>
</gene>
<dbReference type="PANTHER" id="PTHR32154">
    <property type="entry name" value="PYRUVATE-FLAVODOXIN OXIDOREDUCTASE-RELATED"/>
    <property type="match status" value="1"/>
</dbReference>
<dbReference type="AlphaFoldDB" id="A0A5J4WYF1"/>
<evidence type="ECO:0000313" key="1">
    <source>
        <dbReference type="EMBL" id="KAA6399870.1"/>
    </source>
</evidence>
<protein>
    <submittedName>
        <fullName evidence="1">Pyruvate-ferrodoxin oxidoreductase</fullName>
    </submittedName>
</protein>
<dbReference type="GO" id="GO:0006979">
    <property type="term" value="P:response to oxidative stress"/>
    <property type="evidence" value="ECO:0007669"/>
    <property type="project" value="TreeGrafter"/>
</dbReference>
<dbReference type="SUPFAM" id="SSF52518">
    <property type="entry name" value="Thiamin diphosphate-binding fold (THDP-binding)"/>
    <property type="match status" value="2"/>
</dbReference>
<name>A0A5J4WYF1_9EUKA</name>
<sequence length="251" mass="29105">MIKTKATGYSSIWGGLAPWCPYLVNSKRLEPACVISLHEDNTEIGFGMLISSIQRCKRIIDIENKVVSSSDTPQEVKEIAQYWIANVKPIEKPHSTNDELKKTLEEYETETPLLADLYKVLDTEVYSNTKGLMIQSIPRGASVKFASSGKKTTKQNLKYFLQCKKLKRFPNHSNIIEYTPFLNHGTKDELVNMIWEENIAVKYWYWTLIREVRFDSMTKSFRKEAERLHALLVTDTTADYKRYKNFVCNEL</sequence>
<organism evidence="1 2">
    <name type="scientific">Streblomastix strix</name>
    <dbReference type="NCBI Taxonomy" id="222440"/>
    <lineage>
        <taxon>Eukaryota</taxon>
        <taxon>Metamonada</taxon>
        <taxon>Preaxostyla</taxon>
        <taxon>Oxymonadida</taxon>
        <taxon>Streblomastigidae</taxon>
        <taxon>Streblomastix</taxon>
    </lineage>
</organism>
<dbReference type="Proteomes" id="UP000324800">
    <property type="component" value="Unassembled WGS sequence"/>
</dbReference>
<comment type="caution">
    <text evidence="1">The sequence shown here is derived from an EMBL/GenBank/DDBJ whole genome shotgun (WGS) entry which is preliminary data.</text>
</comment>
<dbReference type="OrthoDB" id="1688044at2759"/>
<accession>A0A5J4WYF1</accession>
<dbReference type="InterPro" id="IPR029061">
    <property type="entry name" value="THDP-binding"/>
</dbReference>
<dbReference type="EMBL" id="SNRW01000664">
    <property type="protein sequence ID" value="KAA6399870.1"/>
    <property type="molecule type" value="Genomic_DNA"/>
</dbReference>